<name>A0A8D9PED2_9VIRU</name>
<keyword evidence="1" id="KW-1133">Transmembrane helix</keyword>
<keyword evidence="1" id="KW-0812">Transmembrane</keyword>
<keyword evidence="1" id="KW-0472">Membrane</keyword>
<evidence type="ECO:0000313" key="2">
    <source>
        <dbReference type="EMBL" id="DAD55730.1"/>
    </source>
</evidence>
<protein>
    <submittedName>
        <fullName evidence="2">Uncharacterized protein</fullName>
    </submittedName>
</protein>
<organism evidence="2">
    <name type="scientific">Bacteriophage sp</name>
    <dbReference type="NCBI Taxonomy" id="38018"/>
    <lineage>
        <taxon>Viruses</taxon>
    </lineage>
</organism>
<dbReference type="EMBL" id="BK029940">
    <property type="protein sequence ID" value="DAD55730.1"/>
    <property type="molecule type" value="Genomic_DNA"/>
</dbReference>
<proteinExistence type="predicted"/>
<accession>A0A8D9PED2</accession>
<reference evidence="2" key="1">
    <citation type="journal article" date="2021" name="Proc. Natl. Acad. Sci. U.S.A.">
        <title>A Catalog of Tens of Thousands of Viruses from Human Metagenomes Reveals Hidden Associations with Chronic Diseases.</title>
        <authorList>
            <person name="Tisza M.J."/>
            <person name="Buck C.B."/>
        </authorList>
    </citation>
    <scope>NUCLEOTIDE SEQUENCE</scope>
    <source>
        <strain evidence="2">CtOZu12</strain>
    </source>
</reference>
<evidence type="ECO:0000256" key="1">
    <source>
        <dbReference type="SAM" id="Phobius"/>
    </source>
</evidence>
<feature type="transmembrane region" description="Helical" evidence="1">
    <location>
        <begin position="12"/>
        <end position="33"/>
    </location>
</feature>
<sequence>MRKDILRKDIKMIYPYIFVINLKGSVFMGRKIIDLTGKDFGMFHVVK</sequence>